<feature type="domain" description="Histidine kinase" evidence="13">
    <location>
        <begin position="389"/>
        <end position="609"/>
    </location>
</feature>
<organism evidence="15 16">
    <name type="scientific">Desulfitobacterium hafniense</name>
    <name type="common">Desulfitobacterium frappieri</name>
    <dbReference type="NCBI Taxonomy" id="49338"/>
    <lineage>
        <taxon>Bacteria</taxon>
        <taxon>Bacillati</taxon>
        <taxon>Bacillota</taxon>
        <taxon>Clostridia</taxon>
        <taxon>Eubacteriales</taxon>
        <taxon>Desulfitobacteriaceae</taxon>
        <taxon>Desulfitobacterium</taxon>
    </lineage>
</organism>
<dbReference type="SUPFAM" id="SSF47384">
    <property type="entry name" value="Homodimeric domain of signal transducing histidine kinase"/>
    <property type="match status" value="1"/>
</dbReference>
<evidence type="ECO:0000256" key="4">
    <source>
        <dbReference type="ARBA" id="ARBA00022475"/>
    </source>
</evidence>
<comment type="subcellular location">
    <subcellularLocation>
        <location evidence="2">Cell membrane</location>
        <topology evidence="2">Multi-pass membrane protein</topology>
    </subcellularLocation>
</comment>
<evidence type="ECO:0000256" key="1">
    <source>
        <dbReference type="ARBA" id="ARBA00000085"/>
    </source>
</evidence>
<dbReference type="Proteomes" id="UP000054623">
    <property type="component" value="Unassembled WGS sequence"/>
</dbReference>
<dbReference type="InterPro" id="IPR003594">
    <property type="entry name" value="HATPase_dom"/>
</dbReference>
<dbReference type="CDD" id="cd06225">
    <property type="entry name" value="HAMP"/>
    <property type="match status" value="1"/>
</dbReference>
<evidence type="ECO:0000313" key="16">
    <source>
        <dbReference type="Proteomes" id="UP000054623"/>
    </source>
</evidence>
<evidence type="ECO:0000256" key="5">
    <source>
        <dbReference type="ARBA" id="ARBA00022553"/>
    </source>
</evidence>
<dbReference type="SMART" id="SM00387">
    <property type="entry name" value="HATPase_c"/>
    <property type="match status" value="1"/>
</dbReference>
<evidence type="ECO:0000256" key="10">
    <source>
        <dbReference type="ARBA" id="ARBA00023012"/>
    </source>
</evidence>
<dbReference type="PRINTS" id="PR00344">
    <property type="entry name" value="BCTRLSENSOR"/>
</dbReference>
<dbReference type="OrthoDB" id="9764522at2"/>
<evidence type="ECO:0000256" key="7">
    <source>
        <dbReference type="ARBA" id="ARBA00022692"/>
    </source>
</evidence>
<dbReference type="InterPro" id="IPR003660">
    <property type="entry name" value="HAMP_dom"/>
</dbReference>
<keyword evidence="7 12" id="KW-0812">Transmembrane</keyword>
<dbReference type="EMBL" id="LOCK01000029">
    <property type="protein sequence ID" value="KTE90921.1"/>
    <property type="molecule type" value="Genomic_DNA"/>
</dbReference>
<keyword evidence="5" id="KW-0597">Phosphoprotein</keyword>
<dbReference type="InterPro" id="IPR036890">
    <property type="entry name" value="HATPase_C_sf"/>
</dbReference>
<evidence type="ECO:0000256" key="2">
    <source>
        <dbReference type="ARBA" id="ARBA00004651"/>
    </source>
</evidence>
<dbReference type="InterPro" id="IPR003661">
    <property type="entry name" value="HisK_dim/P_dom"/>
</dbReference>
<evidence type="ECO:0000259" key="13">
    <source>
        <dbReference type="PROSITE" id="PS50109"/>
    </source>
</evidence>
<dbReference type="CDD" id="cd00082">
    <property type="entry name" value="HisKA"/>
    <property type="match status" value="1"/>
</dbReference>
<feature type="domain" description="HAMP" evidence="14">
    <location>
        <begin position="317"/>
        <end position="369"/>
    </location>
</feature>
<sequence>MNMSKHARRFQSIAFKLLAFSIIMSLIPLLFLGGSNLMRAKDYLWESVRNQHSYGTSRVVKEINFLLEEAERVITVLAEANGTVLISSDTGEQERLLYSCLTNLPYVERMSLLDGKGYEITGVSRFDIGKSGASQEKDVENIFKSIKNFQTYIGPVLLDQHGQPYFQLAIPIILQGNDVKGAVVADISLRSVVDLLSKVAGTSGAWLFLVDQEGHLIGHEDFSQVLSNRNVQASLPLLSEEEEELTRENPLVRTYLSYTGEKVVGAYAKVSGTDWAVIYEQPESKAFSSYIHLRNTFGLSTVILMLLVLGISLFFVVYFLRQLDILKKGVKRITSGEAGFVLPVQSQDEIGEVLTAFNELSEELKKKRELESALRQADKMASVGLLAAGIAHEINNPMATIGLSVEELRYELQRMNSAQGEKDQDIDRYLDLIARQADRCSQITQNLLDFSRQERNQNNAYDFYNLNELVQKALELNHYMLQKNQVQVRYDLDGAVPLIWGDGPGIQQVIFNLLCNAAQAMKQGGALKLVTQNEADCVCLQVMDNGEGISNEDLKRVFEPFFTTKPPGLGTGLGLAVSYGLIKQAGGTIVMDSRLGEGTTVTVKLPHTKEVQ</sequence>
<dbReference type="Gene3D" id="3.30.565.10">
    <property type="entry name" value="Histidine kinase-like ATPase, C-terminal domain"/>
    <property type="match status" value="1"/>
</dbReference>
<dbReference type="RefSeq" id="WP_005810002.1">
    <property type="nucleotide sequence ID" value="NZ_CABKQQ010000025.1"/>
</dbReference>
<reference evidence="15 16" key="1">
    <citation type="submission" date="2015-12" db="EMBL/GenBank/DDBJ databases">
        <title>Draft Genome Sequence of Desulfitobacterium hafniense Strain DH, a Sulfate-reducing Bacterium Isolated from Paddy Soils.</title>
        <authorList>
            <person name="Bao P."/>
            <person name="Zhang X."/>
            <person name="Li G."/>
        </authorList>
    </citation>
    <scope>NUCLEOTIDE SEQUENCE [LARGE SCALE GENOMIC DNA]</scope>
    <source>
        <strain evidence="15 16">DH</strain>
    </source>
</reference>
<dbReference type="PROSITE" id="PS50109">
    <property type="entry name" value="HIS_KIN"/>
    <property type="match status" value="1"/>
</dbReference>
<dbReference type="PANTHER" id="PTHR43065">
    <property type="entry name" value="SENSOR HISTIDINE KINASE"/>
    <property type="match status" value="1"/>
</dbReference>
<evidence type="ECO:0000256" key="12">
    <source>
        <dbReference type="SAM" id="Phobius"/>
    </source>
</evidence>
<keyword evidence="11 12" id="KW-0472">Membrane</keyword>
<dbReference type="Pfam" id="PF02743">
    <property type="entry name" value="dCache_1"/>
    <property type="match status" value="1"/>
</dbReference>
<gene>
    <name evidence="15" type="ORF">AT727_22935</name>
</gene>
<dbReference type="InterPro" id="IPR004358">
    <property type="entry name" value="Sig_transdc_His_kin-like_C"/>
</dbReference>
<dbReference type="InterPro" id="IPR033479">
    <property type="entry name" value="dCache_1"/>
</dbReference>
<dbReference type="InterPro" id="IPR036097">
    <property type="entry name" value="HisK_dim/P_sf"/>
</dbReference>
<comment type="catalytic activity">
    <reaction evidence="1">
        <text>ATP + protein L-histidine = ADP + protein N-phospho-L-histidine.</text>
        <dbReference type="EC" id="2.7.13.3"/>
    </reaction>
</comment>
<comment type="caution">
    <text evidence="15">The sequence shown here is derived from an EMBL/GenBank/DDBJ whole genome shotgun (WGS) entry which is preliminary data.</text>
</comment>
<dbReference type="Gene3D" id="1.10.287.130">
    <property type="match status" value="1"/>
</dbReference>
<evidence type="ECO:0000256" key="9">
    <source>
        <dbReference type="ARBA" id="ARBA00022989"/>
    </source>
</evidence>
<dbReference type="Gene3D" id="3.30.450.20">
    <property type="entry name" value="PAS domain"/>
    <property type="match status" value="1"/>
</dbReference>
<evidence type="ECO:0000313" key="15">
    <source>
        <dbReference type="EMBL" id="KTE90921.1"/>
    </source>
</evidence>
<dbReference type="SUPFAM" id="SSF55874">
    <property type="entry name" value="ATPase domain of HSP90 chaperone/DNA topoisomerase II/histidine kinase"/>
    <property type="match status" value="1"/>
</dbReference>
<evidence type="ECO:0000256" key="8">
    <source>
        <dbReference type="ARBA" id="ARBA00022777"/>
    </source>
</evidence>
<proteinExistence type="predicted"/>
<keyword evidence="9 12" id="KW-1133">Transmembrane helix</keyword>
<dbReference type="Pfam" id="PF02518">
    <property type="entry name" value="HATPase_c"/>
    <property type="match status" value="1"/>
</dbReference>
<dbReference type="Gene3D" id="6.10.340.10">
    <property type="match status" value="1"/>
</dbReference>
<dbReference type="CDD" id="cd18773">
    <property type="entry name" value="PDC1_HK_sensor"/>
    <property type="match status" value="1"/>
</dbReference>
<protein>
    <recommendedName>
        <fullName evidence="3">histidine kinase</fullName>
        <ecNumber evidence="3">2.7.13.3</ecNumber>
    </recommendedName>
</protein>
<dbReference type="PROSITE" id="PS50885">
    <property type="entry name" value="HAMP"/>
    <property type="match status" value="1"/>
</dbReference>
<dbReference type="SMART" id="SM00388">
    <property type="entry name" value="HisKA"/>
    <property type="match status" value="1"/>
</dbReference>
<feature type="transmembrane region" description="Helical" evidence="12">
    <location>
        <begin position="297"/>
        <end position="320"/>
    </location>
</feature>
<dbReference type="InterPro" id="IPR005467">
    <property type="entry name" value="His_kinase_dom"/>
</dbReference>
<dbReference type="SUPFAM" id="SSF103190">
    <property type="entry name" value="Sensory domain-like"/>
    <property type="match status" value="1"/>
</dbReference>
<dbReference type="SUPFAM" id="SSF158472">
    <property type="entry name" value="HAMP domain-like"/>
    <property type="match status" value="1"/>
</dbReference>
<keyword evidence="8 15" id="KW-0418">Kinase</keyword>
<dbReference type="Pfam" id="PF00672">
    <property type="entry name" value="HAMP"/>
    <property type="match status" value="1"/>
</dbReference>
<evidence type="ECO:0000256" key="3">
    <source>
        <dbReference type="ARBA" id="ARBA00012438"/>
    </source>
</evidence>
<dbReference type="InterPro" id="IPR029151">
    <property type="entry name" value="Sensor-like_sf"/>
</dbReference>
<keyword evidence="4" id="KW-1003">Cell membrane</keyword>
<dbReference type="PANTHER" id="PTHR43065:SF42">
    <property type="entry name" value="TWO-COMPONENT SENSOR PPRA"/>
    <property type="match status" value="1"/>
</dbReference>
<dbReference type="GO" id="GO:0000155">
    <property type="term" value="F:phosphorelay sensor kinase activity"/>
    <property type="evidence" value="ECO:0007669"/>
    <property type="project" value="InterPro"/>
</dbReference>
<dbReference type="SMART" id="SM00304">
    <property type="entry name" value="HAMP"/>
    <property type="match status" value="1"/>
</dbReference>
<evidence type="ECO:0000256" key="11">
    <source>
        <dbReference type="ARBA" id="ARBA00023136"/>
    </source>
</evidence>
<dbReference type="GO" id="GO:0005886">
    <property type="term" value="C:plasma membrane"/>
    <property type="evidence" value="ECO:0007669"/>
    <property type="project" value="UniProtKB-SubCell"/>
</dbReference>
<evidence type="ECO:0000256" key="6">
    <source>
        <dbReference type="ARBA" id="ARBA00022679"/>
    </source>
</evidence>
<dbReference type="Pfam" id="PF00512">
    <property type="entry name" value="HisKA"/>
    <property type="match status" value="1"/>
</dbReference>
<keyword evidence="10" id="KW-0902">Two-component regulatory system</keyword>
<evidence type="ECO:0000259" key="14">
    <source>
        <dbReference type="PROSITE" id="PS50885"/>
    </source>
</evidence>
<name>A0A0W1JGS4_DESHA</name>
<keyword evidence="6" id="KW-0808">Transferase</keyword>
<dbReference type="AlphaFoldDB" id="A0A0W1JGS4"/>
<dbReference type="EC" id="2.7.13.3" evidence="3"/>
<accession>A0A0W1JGS4</accession>